<gene>
    <name evidence="2" type="ORF">V8G56_05240</name>
</gene>
<evidence type="ECO:0000313" key="2">
    <source>
        <dbReference type="EMBL" id="MFH6768135.1"/>
    </source>
</evidence>
<dbReference type="Proteomes" id="UP001610104">
    <property type="component" value="Unassembled WGS sequence"/>
</dbReference>
<evidence type="ECO:0000313" key="3">
    <source>
        <dbReference type="Proteomes" id="UP001610104"/>
    </source>
</evidence>
<accession>A0ABW7MNE6</accession>
<protein>
    <submittedName>
        <fullName evidence="2">Rhodanese-like domain-containing protein</fullName>
    </submittedName>
</protein>
<dbReference type="PROSITE" id="PS50206">
    <property type="entry name" value="RHODANESE_3"/>
    <property type="match status" value="1"/>
</dbReference>
<proteinExistence type="predicted"/>
<reference evidence="2 3" key="1">
    <citation type="submission" date="2024-02" db="EMBL/GenBank/DDBJ databases">
        <title>A Gaetbulibacter species isolated from tidal flats and genomic insights of their niches.</title>
        <authorList>
            <person name="Ye Y."/>
        </authorList>
    </citation>
    <scope>NUCLEOTIDE SEQUENCE [LARGE SCALE GENOMIC DNA]</scope>
    <source>
        <strain evidence="2 3">KEM-8</strain>
    </source>
</reference>
<dbReference type="Gene3D" id="3.40.250.10">
    <property type="entry name" value="Rhodanese-like domain"/>
    <property type="match status" value="1"/>
</dbReference>
<name>A0ABW7MNE6_9FLAO</name>
<keyword evidence="3" id="KW-1185">Reference proteome</keyword>
<dbReference type="PANTHER" id="PTHR43031">
    <property type="entry name" value="FAD-DEPENDENT OXIDOREDUCTASE"/>
    <property type="match status" value="1"/>
</dbReference>
<dbReference type="PROSITE" id="PS51257">
    <property type="entry name" value="PROKAR_LIPOPROTEIN"/>
    <property type="match status" value="1"/>
</dbReference>
<evidence type="ECO:0000259" key="1">
    <source>
        <dbReference type="PROSITE" id="PS50206"/>
    </source>
</evidence>
<dbReference type="InterPro" id="IPR036873">
    <property type="entry name" value="Rhodanese-like_dom_sf"/>
</dbReference>
<dbReference type="EMBL" id="JBAWKC010000001">
    <property type="protein sequence ID" value="MFH6768135.1"/>
    <property type="molecule type" value="Genomic_DNA"/>
</dbReference>
<organism evidence="2 3">
    <name type="scientific">Gaetbulibacter aquiaggeris</name>
    <dbReference type="NCBI Taxonomy" id="1735373"/>
    <lineage>
        <taxon>Bacteria</taxon>
        <taxon>Pseudomonadati</taxon>
        <taxon>Bacteroidota</taxon>
        <taxon>Flavobacteriia</taxon>
        <taxon>Flavobacteriales</taxon>
        <taxon>Flavobacteriaceae</taxon>
        <taxon>Gaetbulibacter</taxon>
    </lineage>
</organism>
<sequence>MKKLLIVFGLIFFFVIGCKGQLESGIKDISVEEMQSLLKIDDVQLVDVRTPEEFKAGYIANAQNIDYYSPTIDEDILKLDKNKPVIVYCRSGKRSRDCSEKLLEAGFQKIYNLEGGIIQWEHEGKEITNK</sequence>
<dbReference type="RefSeq" id="WP_395437383.1">
    <property type="nucleotide sequence ID" value="NZ_JBAWKC010000001.1"/>
</dbReference>
<comment type="caution">
    <text evidence="2">The sequence shown here is derived from an EMBL/GenBank/DDBJ whole genome shotgun (WGS) entry which is preliminary data.</text>
</comment>
<feature type="domain" description="Rhodanese" evidence="1">
    <location>
        <begin position="39"/>
        <end position="129"/>
    </location>
</feature>
<dbReference type="PANTHER" id="PTHR43031:SF1">
    <property type="entry name" value="PYRIDINE NUCLEOTIDE-DISULPHIDE OXIDOREDUCTASE"/>
    <property type="match status" value="1"/>
</dbReference>
<dbReference type="Pfam" id="PF00581">
    <property type="entry name" value="Rhodanese"/>
    <property type="match status" value="1"/>
</dbReference>
<dbReference type="InterPro" id="IPR050229">
    <property type="entry name" value="GlpE_sulfurtransferase"/>
</dbReference>
<dbReference type="InterPro" id="IPR001763">
    <property type="entry name" value="Rhodanese-like_dom"/>
</dbReference>
<dbReference type="SMART" id="SM00450">
    <property type="entry name" value="RHOD"/>
    <property type="match status" value="1"/>
</dbReference>
<dbReference type="SUPFAM" id="SSF52821">
    <property type="entry name" value="Rhodanese/Cell cycle control phosphatase"/>
    <property type="match status" value="1"/>
</dbReference>
<dbReference type="CDD" id="cd00158">
    <property type="entry name" value="RHOD"/>
    <property type="match status" value="1"/>
</dbReference>